<feature type="compositionally biased region" description="Basic and acidic residues" evidence="1">
    <location>
        <begin position="158"/>
        <end position="172"/>
    </location>
</feature>
<reference evidence="3" key="1">
    <citation type="journal article" date="2019" name="Int. J. Syst. Evol. Microbiol.">
        <title>The Global Catalogue of Microorganisms (GCM) 10K type strain sequencing project: providing services to taxonomists for standard genome sequencing and annotation.</title>
        <authorList>
            <consortium name="The Broad Institute Genomics Platform"/>
            <consortium name="The Broad Institute Genome Sequencing Center for Infectious Disease"/>
            <person name="Wu L."/>
            <person name="Ma J."/>
        </authorList>
    </citation>
    <scope>NUCLEOTIDE SEQUENCE [LARGE SCALE GENOMIC DNA]</scope>
    <source>
        <strain evidence="3">CGMCC 1.8957</strain>
    </source>
</reference>
<dbReference type="Proteomes" id="UP000652430">
    <property type="component" value="Unassembled WGS sequence"/>
</dbReference>
<accession>A0ABQ3LX12</accession>
<dbReference type="EMBL" id="BNAQ01000004">
    <property type="protein sequence ID" value="GHH20616.1"/>
    <property type="molecule type" value="Genomic_DNA"/>
</dbReference>
<name>A0ABQ3LX12_9SPHN</name>
<feature type="region of interest" description="Disordered" evidence="1">
    <location>
        <begin position="158"/>
        <end position="185"/>
    </location>
</feature>
<protein>
    <recommendedName>
        <fullName evidence="4">Cell envelope biogenesis protein TolA</fullName>
    </recommendedName>
</protein>
<gene>
    <name evidence="2" type="ORF">GCM10008023_28710</name>
</gene>
<organism evidence="2 3">
    <name type="scientific">Sphingomonas glacialis</name>
    <dbReference type="NCBI Taxonomy" id="658225"/>
    <lineage>
        <taxon>Bacteria</taxon>
        <taxon>Pseudomonadati</taxon>
        <taxon>Pseudomonadota</taxon>
        <taxon>Alphaproteobacteria</taxon>
        <taxon>Sphingomonadales</taxon>
        <taxon>Sphingomonadaceae</taxon>
        <taxon>Sphingomonas</taxon>
    </lineage>
</organism>
<dbReference type="RefSeq" id="WP_189676805.1">
    <property type="nucleotide sequence ID" value="NZ_BNAQ01000004.1"/>
</dbReference>
<proteinExistence type="predicted"/>
<sequence length="199" mass="21240">MARKLKVFVVPAGFHDAYVAAPSRKAALAAWGSEHDLFARGIAQEVSDPALMAEPLAHPGEVIKRSRGTSAEQIAALPALPARAAKAAEDVPAERAKVRRGGAKRAASAPRKADPKPEPPPKPSSEALAAAEQALADLEGSYRAADAKLVARQRALDRERRDLDSQHDRESKALSTALAAERDRYDTAMARWRKGRGAG</sequence>
<evidence type="ECO:0008006" key="4">
    <source>
        <dbReference type="Google" id="ProtNLM"/>
    </source>
</evidence>
<evidence type="ECO:0000313" key="2">
    <source>
        <dbReference type="EMBL" id="GHH20616.1"/>
    </source>
</evidence>
<evidence type="ECO:0000313" key="3">
    <source>
        <dbReference type="Proteomes" id="UP000652430"/>
    </source>
</evidence>
<keyword evidence="3" id="KW-1185">Reference proteome</keyword>
<comment type="caution">
    <text evidence="2">The sequence shown here is derived from an EMBL/GenBank/DDBJ whole genome shotgun (WGS) entry which is preliminary data.</text>
</comment>
<evidence type="ECO:0000256" key="1">
    <source>
        <dbReference type="SAM" id="MobiDB-lite"/>
    </source>
</evidence>
<feature type="region of interest" description="Disordered" evidence="1">
    <location>
        <begin position="88"/>
        <end position="129"/>
    </location>
</feature>